<dbReference type="EMBL" id="LT984806">
    <property type="protein sequence ID" value="SPD47592.1"/>
    <property type="molecule type" value="Genomic_DNA"/>
</dbReference>
<gene>
    <name evidence="1" type="ORF">CBM2605_A200009</name>
    <name evidence="2" type="ORF">CBM2607_12532</name>
</gene>
<dbReference type="AlphaFoldDB" id="A0A375H792"/>
<reference evidence="3 4" key="1">
    <citation type="submission" date="2018-01" db="EMBL/GenBank/DDBJ databases">
        <authorList>
            <person name="Clerissi C."/>
        </authorList>
    </citation>
    <scope>NUCLEOTIDE SEQUENCE [LARGE SCALE GENOMIC DNA]</scope>
    <source>
        <strain evidence="1">Cupriavidus taiwanensis STM 6082</strain>
        <strain evidence="2">Cupriavidus taiwanensis STM 6160</strain>
    </source>
</reference>
<keyword evidence="4" id="KW-1185">Reference proteome</keyword>
<accession>A0A375H792</accession>
<dbReference type="Proteomes" id="UP000256710">
    <property type="component" value="Unassembled WGS sequence"/>
</dbReference>
<protein>
    <submittedName>
        <fullName evidence="2">Uncharacterized protein</fullName>
    </submittedName>
</protein>
<dbReference type="EMBL" id="OFTC01000013">
    <property type="protein sequence ID" value="SOZ35629.1"/>
    <property type="molecule type" value="Genomic_DNA"/>
</dbReference>
<evidence type="ECO:0000313" key="1">
    <source>
        <dbReference type="EMBL" id="SOZ35629.1"/>
    </source>
</evidence>
<proteinExistence type="predicted"/>
<dbReference type="Proteomes" id="UP000255168">
    <property type="component" value="Chromosome I"/>
</dbReference>
<name>A0A375H792_9BURK</name>
<sequence>MRGLVQAVRRRLTWQAAPARGGGRRQDCKVPADTYNAAFELLQHCCVCRPARCGRNGGAARHRHPGSPSSIRRFCISCSPPRSRGWAASSGRRCCR</sequence>
<organism evidence="2 3">
    <name type="scientific">Cupriavidus neocaledonicus</name>
    <dbReference type="NCBI Taxonomy" id="1040979"/>
    <lineage>
        <taxon>Bacteria</taxon>
        <taxon>Pseudomonadati</taxon>
        <taxon>Pseudomonadota</taxon>
        <taxon>Betaproteobacteria</taxon>
        <taxon>Burkholderiales</taxon>
        <taxon>Burkholderiaceae</taxon>
        <taxon>Cupriavidus</taxon>
    </lineage>
</organism>
<evidence type="ECO:0000313" key="2">
    <source>
        <dbReference type="EMBL" id="SPD47592.1"/>
    </source>
</evidence>
<evidence type="ECO:0000313" key="4">
    <source>
        <dbReference type="Proteomes" id="UP000256710"/>
    </source>
</evidence>
<evidence type="ECO:0000313" key="3">
    <source>
        <dbReference type="Proteomes" id="UP000255168"/>
    </source>
</evidence>